<keyword evidence="4" id="KW-1185">Reference proteome</keyword>
<gene>
    <name evidence="3" type="ORF">SAMN05444858_11660</name>
</gene>
<name>A0A1N7DE73_9ACTN</name>
<reference evidence="3 4" key="1">
    <citation type="submission" date="2017-01" db="EMBL/GenBank/DDBJ databases">
        <authorList>
            <person name="Mah S.A."/>
            <person name="Swanson W.J."/>
            <person name="Moy G.W."/>
            <person name="Vacquier V.D."/>
        </authorList>
    </citation>
    <scope>NUCLEOTIDE SEQUENCE [LARGE SCALE GENOMIC DNA]</scope>
    <source>
        <strain evidence="3 4">DSM 45758</strain>
    </source>
</reference>
<feature type="domain" description="MDMPI C-terminal" evidence="1">
    <location>
        <begin position="185"/>
        <end position="264"/>
    </location>
</feature>
<dbReference type="Gene3D" id="1.20.120.450">
    <property type="entry name" value="dinb family like domain"/>
    <property type="match status" value="1"/>
</dbReference>
<evidence type="ECO:0000259" key="2">
    <source>
        <dbReference type="Pfam" id="PF11716"/>
    </source>
</evidence>
<proteinExistence type="predicted"/>
<dbReference type="InterPro" id="IPR010872">
    <property type="entry name" value="MDMPI_C-term_domain"/>
</dbReference>
<dbReference type="NCBIfam" id="TIGR03083">
    <property type="entry name" value="maleylpyruvate isomerase family mycothiol-dependent enzyme"/>
    <property type="match status" value="1"/>
</dbReference>
<dbReference type="Proteomes" id="UP000186004">
    <property type="component" value="Unassembled WGS sequence"/>
</dbReference>
<dbReference type="AlphaFoldDB" id="A0A1N7DE73"/>
<accession>A0A1N7DE73</accession>
<evidence type="ECO:0000259" key="1">
    <source>
        <dbReference type="Pfam" id="PF07398"/>
    </source>
</evidence>
<dbReference type="InterPro" id="IPR034660">
    <property type="entry name" value="DinB/YfiT-like"/>
</dbReference>
<dbReference type="Pfam" id="PF07398">
    <property type="entry name" value="MDMPI_C"/>
    <property type="match status" value="1"/>
</dbReference>
<feature type="domain" description="Mycothiol-dependent maleylpyruvate isomerase metal-binding" evidence="2">
    <location>
        <begin position="32"/>
        <end position="164"/>
    </location>
</feature>
<evidence type="ECO:0000313" key="3">
    <source>
        <dbReference type="EMBL" id="SIR74057.1"/>
    </source>
</evidence>
<dbReference type="Pfam" id="PF11716">
    <property type="entry name" value="MDMPI_N"/>
    <property type="match status" value="1"/>
</dbReference>
<dbReference type="EMBL" id="FTNF01000016">
    <property type="protein sequence ID" value="SIR74057.1"/>
    <property type="molecule type" value="Genomic_DNA"/>
</dbReference>
<dbReference type="GO" id="GO:0046872">
    <property type="term" value="F:metal ion binding"/>
    <property type="evidence" value="ECO:0007669"/>
    <property type="project" value="InterPro"/>
</dbReference>
<dbReference type="SUPFAM" id="SSF109854">
    <property type="entry name" value="DinB/YfiT-like putative metalloenzymes"/>
    <property type="match status" value="1"/>
</dbReference>
<organism evidence="3 4">
    <name type="scientific">Micromonospora avicenniae</name>
    <dbReference type="NCBI Taxonomy" id="1198245"/>
    <lineage>
        <taxon>Bacteria</taxon>
        <taxon>Bacillati</taxon>
        <taxon>Actinomycetota</taxon>
        <taxon>Actinomycetes</taxon>
        <taxon>Micromonosporales</taxon>
        <taxon>Micromonosporaceae</taxon>
        <taxon>Micromonospora</taxon>
    </lineage>
</organism>
<evidence type="ECO:0000313" key="4">
    <source>
        <dbReference type="Proteomes" id="UP000186004"/>
    </source>
</evidence>
<protein>
    <submittedName>
        <fullName evidence="3">TIGR03083 family protein</fullName>
    </submittedName>
</protein>
<dbReference type="InterPro" id="IPR017517">
    <property type="entry name" value="Maleyloyr_isom"/>
</dbReference>
<dbReference type="InterPro" id="IPR024344">
    <property type="entry name" value="MDMPI_metal-binding"/>
</dbReference>
<sequence length="276" mass="30463">MIPLTLGKDIPAIPSLQCSMNTATWLDALNTSSERLLKTVRDLPDDVLARPSFADRWSVAQVLSHLGSGAEISTMLVQRGIDGDTTTPTVDDVRPIWQRWDALSAPAQREAWLGADRRHRALLASLDAQQLEAVRVPYFAGLLSLPTYLGYRLSEQSVHAWDIEVALDPAATIPAAEVELLWDRLDLVATRFRDADVLQRLAPKQLALGLPDRTRTLDLHDELHLIDSAPQNPAATVTGTAEALLRLIYGRNRPEDGVNVTGDVVLDDLRRLFPGF</sequence>